<name>A0AA39H972_9BILA</name>
<protein>
    <submittedName>
        <fullName evidence="2">Uncharacterized protein</fullName>
    </submittedName>
</protein>
<keyword evidence="1" id="KW-0472">Membrane</keyword>
<dbReference type="Proteomes" id="UP001175271">
    <property type="component" value="Unassembled WGS sequence"/>
</dbReference>
<evidence type="ECO:0000256" key="1">
    <source>
        <dbReference type="SAM" id="Phobius"/>
    </source>
</evidence>
<reference evidence="2" key="1">
    <citation type="submission" date="2023-06" db="EMBL/GenBank/DDBJ databases">
        <title>Genomic analysis of the entomopathogenic nematode Steinernema hermaphroditum.</title>
        <authorList>
            <person name="Schwarz E.M."/>
            <person name="Heppert J.K."/>
            <person name="Baniya A."/>
            <person name="Schwartz H.T."/>
            <person name="Tan C.-H."/>
            <person name="Antoshechkin I."/>
            <person name="Sternberg P.W."/>
            <person name="Goodrich-Blair H."/>
            <person name="Dillman A.R."/>
        </authorList>
    </citation>
    <scope>NUCLEOTIDE SEQUENCE</scope>
    <source>
        <strain evidence="2">PS9179</strain>
        <tissue evidence="2">Whole animal</tissue>
    </source>
</reference>
<dbReference type="EMBL" id="JAUCMV010000004">
    <property type="protein sequence ID" value="KAK0401039.1"/>
    <property type="molecule type" value="Genomic_DNA"/>
</dbReference>
<sequence>MIEMKSFYVYTLFIVVILTAITFAENHEYPDVIVREKRAAGGLLKLILKLINWTTKDDSKKPANSHG</sequence>
<accession>A0AA39H972</accession>
<evidence type="ECO:0000313" key="2">
    <source>
        <dbReference type="EMBL" id="KAK0401039.1"/>
    </source>
</evidence>
<evidence type="ECO:0000313" key="3">
    <source>
        <dbReference type="Proteomes" id="UP001175271"/>
    </source>
</evidence>
<comment type="caution">
    <text evidence="2">The sequence shown here is derived from an EMBL/GenBank/DDBJ whole genome shotgun (WGS) entry which is preliminary data.</text>
</comment>
<proteinExistence type="predicted"/>
<keyword evidence="3" id="KW-1185">Reference proteome</keyword>
<keyword evidence="1" id="KW-0812">Transmembrane</keyword>
<gene>
    <name evidence="2" type="ORF">QR680_015564</name>
</gene>
<keyword evidence="1" id="KW-1133">Transmembrane helix</keyword>
<feature type="transmembrane region" description="Helical" evidence="1">
    <location>
        <begin position="7"/>
        <end position="24"/>
    </location>
</feature>
<dbReference type="AlphaFoldDB" id="A0AA39H972"/>
<organism evidence="2 3">
    <name type="scientific">Steinernema hermaphroditum</name>
    <dbReference type="NCBI Taxonomy" id="289476"/>
    <lineage>
        <taxon>Eukaryota</taxon>
        <taxon>Metazoa</taxon>
        <taxon>Ecdysozoa</taxon>
        <taxon>Nematoda</taxon>
        <taxon>Chromadorea</taxon>
        <taxon>Rhabditida</taxon>
        <taxon>Tylenchina</taxon>
        <taxon>Panagrolaimomorpha</taxon>
        <taxon>Strongyloidoidea</taxon>
        <taxon>Steinernematidae</taxon>
        <taxon>Steinernema</taxon>
    </lineage>
</organism>